<proteinExistence type="predicted"/>
<dbReference type="Pfam" id="PF14460">
    <property type="entry name" value="Prok-E2_D"/>
    <property type="match status" value="1"/>
</dbReference>
<evidence type="ECO:0000313" key="2">
    <source>
        <dbReference type="Proteomes" id="UP000555103"/>
    </source>
</evidence>
<organism evidence="1 2">
    <name type="scientific">Dysgonomonas hofstadii</name>
    <dbReference type="NCBI Taxonomy" id="637886"/>
    <lineage>
        <taxon>Bacteria</taxon>
        <taxon>Pseudomonadati</taxon>
        <taxon>Bacteroidota</taxon>
        <taxon>Bacteroidia</taxon>
        <taxon>Bacteroidales</taxon>
        <taxon>Dysgonomonadaceae</taxon>
        <taxon>Dysgonomonas</taxon>
    </lineage>
</organism>
<dbReference type="EMBL" id="JACIEP010000008">
    <property type="protein sequence ID" value="MBB4036589.1"/>
    <property type="molecule type" value="Genomic_DNA"/>
</dbReference>
<comment type="caution">
    <text evidence="1">The sequence shown here is derived from an EMBL/GenBank/DDBJ whole genome shotgun (WGS) entry which is preliminary data.</text>
</comment>
<gene>
    <name evidence="1" type="ORF">GGR21_002495</name>
</gene>
<dbReference type="RefSeq" id="WP_183307487.1">
    <property type="nucleotide sequence ID" value="NZ_JACIEP010000008.1"/>
</dbReference>
<evidence type="ECO:0000313" key="1">
    <source>
        <dbReference type="EMBL" id="MBB4036589.1"/>
    </source>
</evidence>
<reference evidence="1 2" key="1">
    <citation type="submission" date="2020-08" db="EMBL/GenBank/DDBJ databases">
        <title>Genomic Encyclopedia of Type Strains, Phase IV (KMG-IV): sequencing the most valuable type-strain genomes for metagenomic binning, comparative biology and taxonomic classification.</title>
        <authorList>
            <person name="Goeker M."/>
        </authorList>
    </citation>
    <scope>NUCLEOTIDE SEQUENCE [LARGE SCALE GENOMIC DNA]</scope>
    <source>
        <strain evidence="1 2">DSM 104969</strain>
    </source>
</reference>
<dbReference type="Proteomes" id="UP000555103">
    <property type="component" value="Unassembled WGS sequence"/>
</dbReference>
<protein>
    <submittedName>
        <fullName evidence="1">PRTRC genetic system protein B</fullName>
    </submittedName>
</protein>
<keyword evidence="2" id="KW-1185">Reference proteome</keyword>
<dbReference type="InterPro" id="IPR032787">
    <property type="entry name" value="Prok-E2_D"/>
</dbReference>
<accession>A0A840CPH9</accession>
<sequence length="231" mass="26951">MRRIDDKIYRELKPFVSIVGYKNQEDYYFESHSINKRDEGYVMGVGSPLTVECISEIASSFSVEFSMEPHGCTPSNLLYFDNRVGHQKYIWYNPPRKRMMYFTQSLNIEDGEYCVPGIIYVVNGEKLNVYAFKGKKPKNQLFKAPYFNVTDAAVCIGRAEVTYPSNPSFNDFFKYWEDKFWLTEFSHLGRNPIKGNLVLVTKKSKEKFDEEVLLLSDITLKDLLNEKESDK</sequence>
<dbReference type="AlphaFoldDB" id="A0A840CPH9"/>
<name>A0A840CPH9_9BACT</name>